<dbReference type="PANTHER" id="PTHR45138">
    <property type="entry name" value="REGULATORY COMPONENTS OF SENSORY TRANSDUCTION SYSTEM"/>
    <property type="match status" value="1"/>
</dbReference>
<reference evidence="4 5" key="1">
    <citation type="submission" date="2016-10" db="EMBL/GenBank/DDBJ databases">
        <authorList>
            <person name="de Groot N.N."/>
        </authorList>
    </citation>
    <scope>NUCLEOTIDE SEQUENCE [LARGE SCALE GENOMIC DNA]</scope>
    <source>
        <strain evidence="4 5">DSM 17074</strain>
    </source>
</reference>
<dbReference type="Gene3D" id="3.30.70.270">
    <property type="match status" value="1"/>
</dbReference>
<dbReference type="InterPro" id="IPR029150">
    <property type="entry name" value="dCache_3"/>
</dbReference>
<feature type="transmembrane region" description="Helical" evidence="1">
    <location>
        <begin position="321"/>
        <end position="341"/>
    </location>
</feature>
<dbReference type="InterPro" id="IPR029787">
    <property type="entry name" value="Nucleotide_cyclase"/>
</dbReference>
<keyword evidence="1" id="KW-0472">Membrane</keyword>
<organism evidence="4 5">
    <name type="scientific">Halolactibacillus miurensis</name>
    <dbReference type="NCBI Taxonomy" id="306541"/>
    <lineage>
        <taxon>Bacteria</taxon>
        <taxon>Bacillati</taxon>
        <taxon>Bacillota</taxon>
        <taxon>Bacilli</taxon>
        <taxon>Bacillales</taxon>
        <taxon>Bacillaceae</taxon>
        <taxon>Halolactibacillus</taxon>
    </lineage>
</organism>
<gene>
    <name evidence="3" type="ORF">HMI01_28940</name>
    <name evidence="4" type="ORF">SAMN05421668_1482</name>
</gene>
<dbReference type="STRING" id="306541.SAMN05421668_1482"/>
<dbReference type="GO" id="GO:0005886">
    <property type="term" value="C:plasma membrane"/>
    <property type="evidence" value="ECO:0007669"/>
    <property type="project" value="TreeGrafter"/>
</dbReference>
<dbReference type="FunFam" id="3.30.70.270:FF:000001">
    <property type="entry name" value="Diguanylate cyclase domain protein"/>
    <property type="match status" value="1"/>
</dbReference>
<evidence type="ECO:0000313" key="3">
    <source>
        <dbReference type="EMBL" id="GEM05906.1"/>
    </source>
</evidence>
<dbReference type="InterPro" id="IPR029151">
    <property type="entry name" value="Sensor-like_sf"/>
</dbReference>
<dbReference type="OrthoDB" id="9759607at2"/>
<dbReference type="SMART" id="SM00267">
    <property type="entry name" value="GGDEF"/>
    <property type="match status" value="1"/>
</dbReference>
<dbReference type="EMBL" id="FPAI01000048">
    <property type="protein sequence ID" value="SFT09729.1"/>
    <property type="molecule type" value="Genomic_DNA"/>
</dbReference>
<proteinExistence type="predicted"/>
<dbReference type="Pfam" id="PF14827">
    <property type="entry name" value="dCache_3"/>
    <property type="match status" value="1"/>
</dbReference>
<dbReference type="PROSITE" id="PS50887">
    <property type="entry name" value="GGDEF"/>
    <property type="match status" value="1"/>
</dbReference>
<dbReference type="GO" id="GO:0043709">
    <property type="term" value="P:cell adhesion involved in single-species biofilm formation"/>
    <property type="evidence" value="ECO:0007669"/>
    <property type="project" value="TreeGrafter"/>
</dbReference>
<dbReference type="CDD" id="cd01949">
    <property type="entry name" value="GGDEF"/>
    <property type="match status" value="1"/>
</dbReference>
<keyword evidence="6" id="KW-1185">Reference proteome</keyword>
<dbReference type="InterPro" id="IPR000160">
    <property type="entry name" value="GGDEF_dom"/>
</dbReference>
<sequence length="508" mass="58746">MKKGRMLVVIGVIITAVWLGTLLIINNSYRNNAKKYNDARAQLLSRSIESVTSSYEQFSNFIFETIVNTEEVTERLAEANEASTIEKAVIREELYRSFETIYNISNSYEFRQLHFHLKDGESFLRMHAKDKFGDHLFDVRESIRIANVDKRYVTGFEEGRIFNGYRFVYPLYHNDSHVGSVEVSISLKSIINILNDMYPTTVIGFILDREVMETTVFADEQSHYQLSAVSDQYVVDKDVYQTQLNINQQLFDNPIFFNAYQQTVTPNLNSRESFTELFHFQGENYLIVYLETLNIQQQSVGYYTFVMPAREYKAIVSTRRIMIITSTVVYLLIALMLYVLYQRQQAILTLATRDPLTGLYNRHKFNQLVEKHIKSKQKHALMILDIDHFKHVNDTYGHNVGDEVLVALAQQMTLVLDHSEIFARHGGEEFVVFFPQTSLAHAKIVADILRRTIEKKVMPTVGHVTISIGLTDTVPHEHIIHTIERADKALYEAKRLGRNRVVIQSSKA</sequence>
<evidence type="ECO:0000259" key="2">
    <source>
        <dbReference type="PROSITE" id="PS50887"/>
    </source>
</evidence>
<evidence type="ECO:0000256" key="1">
    <source>
        <dbReference type="SAM" id="Phobius"/>
    </source>
</evidence>
<dbReference type="PANTHER" id="PTHR45138:SF9">
    <property type="entry name" value="DIGUANYLATE CYCLASE DGCM-RELATED"/>
    <property type="match status" value="1"/>
</dbReference>
<dbReference type="GO" id="GO:1902201">
    <property type="term" value="P:negative regulation of bacterial-type flagellum-dependent cell motility"/>
    <property type="evidence" value="ECO:0007669"/>
    <property type="project" value="TreeGrafter"/>
</dbReference>
<dbReference type="InterPro" id="IPR050469">
    <property type="entry name" value="Diguanylate_Cyclase"/>
</dbReference>
<dbReference type="Proteomes" id="UP000321773">
    <property type="component" value="Unassembled WGS sequence"/>
</dbReference>
<protein>
    <submittedName>
        <fullName evidence="4">Diguanylate cyclase (GGDEF) domain-containing protein</fullName>
    </submittedName>
</protein>
<dbReference type="Pfam" id="PF00990">
    <property type="entry name" value="GGDEF"/>
    <property type="match status" value="1"/>
</dbReference>
<dbReference type="GO" id="GO:0052621">
    <property type="term" value="F:diguanylate cyclase activity"/>
    <property type="evidence" value="ECO:0007669"/>
    <property type="project" value="TreeGrafter"/>
</dbReference>
<feature type="transmembrane region" description="Helical" evidence="1">
    <location>
        <begin position="6"/>
        <end position="25"/>
    </location>
</feature>
<dbReference type="RefSeq" id="WP_089855721.1">
    <property type="nucleotide sequence ID" value="NZ_BJWJ01000061.1"/>
</dbReference>
<keyword evidence="1" id="KW-1133">Transmembrane helix</keyword>
<dbReference type="Proteomes" id="UP000199139">
    <property type="component" value="Unassembled WGS sequence"/>
</dbReference>
<dbReference type="EMBL" id="BJWJ01000061">
    <property type="protein sequence ID" value="GEM05906.1"/>
    <property type="molecule type" value="Genomic_DNA"/>
</dbReference>
<accession>A0A1I6V7S1</accession>
<name>A0A1I6V7S1_9BACI</name>
<evidence type="ECO:0000313" key="4">
    <source>
        <dbReference type="EMBL" id="SFT09729.1"/>
    </source>
</evidence>
<dbReference type="SUPFAM" id="SSF103190">
    <property type="entry name" value="Sensory domain-like"/>
    <property type="match status" value="1"/>
</dbReference>
<dbReference type="InterPro" id="IPR043128">
    <property type="entry name" value="Rev_trsase/Diguanyl_cyclase"/>
</dbReference>
<dbReference type="SUPFAM" id="SSF55073">
    <property type="entry name" value="Nucleotide cyclase"/>
    <property type="match status" value="1"/>
</dbReference>
<dbReference type="NCBIfam" id="TIGR00254">
    <property type="entry name" value="GGDEF"/>
    <property type="match status" value="1"/>
</dbReference>
<feature type="domain" description="GGDEF" evidence="2">
    <location>
        <begin position="377"/>
        <end position="506"/>
    </location>
</feature>
<evidence type="ECO:0000313" key="6">
    <source>
        <dbReference type="Proteomes" id="UP000321773"/>
    </source>
</evidence>
<dbReference type="AlphaFoldDB" id="A0A1I6V7S1"/>
<reference evidence="3 6" key="2">
    <citation type="submission" date="2019-07" db="EMBL/GenBank/DDBJ databases">
        <title>Whole genome shotgun sequence of Halolactibacillus miurensis NBRC 100873.</title>
        <authorList>
            <person name="Hosoyama A."/>
            <person name="Uohara A."/>
            <person name="Ohji S."/>
            <person name="Ichikawa N."/>
        </authorList>
    </citation>
    <scope>NUCLEOTIDE SEQUENCE [LARGE SCALE GENOMIC DNA]</scope>
    <source>
        <strain evidence="3 6">NBRC 100873</strain>
    </source>
</reference>
<evidence type="ECO:0000313" key="5">
    <source>
        <dbReference type="Proteomes" id="UP000199139"/>
    </source>
</evidence>
<keyword evidence="1" id="KW-0812">Transmembrane</keyword>